<dbReference type="PANTHER" id="PTHR23056:SF110">
    <property type="entry name" value="CALMODULIN"/>
    <property type="match status" value="1"/>
</dbReference>
<evidence type="ECO:0000313" key="4">
    <source>
        <dbReference type="EMBL" id="OHT03945.1"/>
    </source>
</evidence>
<feature type="domain" description="EF-hand" evidence="3">
    <location>
        <begin position="14"/>
        <end position="49"/>
    </location>
</feature>
<sequence length="144" mass="16050">MIDIHEFQAALALDSTEFTERVFAAFDKDGSAEIDFFEFIVGLSALSPKATIEEKAKFCFDVYDIDKNGSIDKNELKEVLTFSLCGNAAVKLDEKQLDRIIDATFRKMDVNNDGDISIEEFTAEAKKNPAILSCVNLNLEAILK</sequence>
<keyword evidence="2" id="KW-0106">Calcium</keyword>
<dbReference type="GO" id="GO:0005509">
    <property type="term" value="F:calcium ion binding"/>
    <property type="evidence" value="ECO:0007669"/>
    <property type="project" value="InterPro"/>
</dbReference>
<accession>A0A1J4JXR8</accession>
<dbReference type="SUPFAM" id="SSF47473">
    <property type="entry name" value="EF-hand"/>
    <property type="match status" value="1"/>
</dbReference>
<dbReference type="InterPro" id="IPR018247">
    <property type="entry name" value="EF_Hand_1_Ca_BS"/>
</dbReference>
<protein>
    <submittedName>
        <fullName evidence="4">EF hand family protein</fullName>
    </submittedName>
</protein>
<dbReference type="OrthoDB" id="191686at2759"/>
<evidence type="ECO:0000256" key="1">
    <source>
        <dbReference type="ARBA" id="ARBA00022737"/>
    </source>
</evidence>
<dbReference type="InterPro" id="IPR011992">
    <property type="entry name" value="EF-hand-dom_pair"/>
</dbReference>
<comment type="caution">
    <text evidence="4">The sequence shown here is derived from an EMBL/GenBank/DDBJ whole genome shotgun (WGS) entry which is preliminary data.</text>
</comment>
<dbReference type="SMART" id="SM00054">
    <property type="entry name" value="EFh"/>
    <property type="match status" value="3"/>
</dbReference>
<keyword evidence="5" id="KW-1185">Reference proteome</keyword>
<dbReference type="GeneID" id="94841010"/>
<dbReference type="PROSITE" id="PS00018">
    <property type="entry name" value="EF_HAND_1"/>
    <property type="match status" value="2"/>
</dbReference>
<dbReference type="CDD" id="cd00051">
    <property type="entry name" value="EFh"/>
    <property type="match status" value="2"/>
</dbReference>
<dbReference type="AlphaFoldDB" id="A0A1J4JXR8"/>
<dbReference type="GO" id="GO:0019722">
    <property type="term" value="P:calcium-mediated signaling"/>
    <property type="evidence" value="ECO:0007669"/>
    <property type="project" value="InterPro"/>
</dbReference>
<dbReference type="PANTHER" id="PTHR23056">
    <property type="entry name" value="CALCINEURIN B"/>
    <property type="match status" value="1"/>
</dbReference>
<feature type="domain" description="EF-hand" evidence="3">
    <location>
        <begin position="51"/>
        <end position="86"/>
    </location>
</feature>
<evidence type="ECO:0000313" key="5">
    <source>
        <dbReference type="Proteomes" id="UP000179807"/>
    </source>
</evidence>
<dbReference type="Pfam" id="PF13499">
    <property type="entry name" value="EF-hand_7"/>
    <property type="match status" value="1"/>
</dbReference>
<proteinExistence type="predicted"/>
<dbReference type="RefSeq" id="XP_068357081.1">
    <property type="nucleotide sequence ID" value="XM_068506306.1"/>
</dbReference>
<name>A0A1J4JXR8_9EUKA</name>
<dbReference type="VEuPathDB" id="TrichDB:TRFO_28655"/>
<dbReference type="InterPro" id="IPR002048">
    <property type="entry name" value="EF_hand_dom"/>
</dbReference>
<dbReference type="PROSITE" id="PS50222">
    <property type="entry name" value="EF_HAND_2"/>
    <property type="match status" value="3"/>
</dbReference>
<dbReference type="EMBL" id="MLAK01000811">
    <property type="protein sequence ID" value="OHT03945.1"/>
    <property type="molecule type" value="Genomic_DNA"/>
</dbReference>
<reference evidence="4" key="1">
    <citation type="submission" date="2016-10" db="EMBL/GenBank/DDBJ databases">
        <authorList>
            <person name="Benchimol M."/>
            <person name="Almeida L.G."/>
            <person name="Vasconcelos A.T."/>
            <person name="Perreira-Neves A."/>
            <person name="Rosa I.A."/>
            <person name="Tasca T."/>
            <person name="Bogo M.R."/>
            <person name="de Souza W."/>
        </authorList>
    </citation>
    <scope>NUCLEOTIDE SEQUENCE [LARGE SCALE GENOMIC DNA]</scope>
    <source>
        <strain evidence="4">K</strain>
    </source>
</reference>
<evidence type="ECO:0000259" key="3">
    <source>
        <dbReference type="PROSITE" id="PS50222"/>
    </source>
</evidence>
<dbReference type="PRINTS" id="PR00450">
    <property type="entry name" value="RECOVERIN"/>
</dbReference>
<dbReference type="Gene3D" id="1.10.238.10">
    <property type="entry name" value="EF-hand"/>
    <property type="match status" value="1"/>
</dbReference>
<feature type="domain" description="EF-hand" evidence="3">
    <location>
        <begin position="96"/>
        <end position="131"/>
    </location>
</feature>
<dbReference type="GO" id="GO:0019900">
    <property type="term" value="F:kinase binding"/>
    <property type="evidence" value="ECO:0007669"/>
    <property type="project" value="InterPro"/>
</dbReference>
<gene>
    <name evidence="4" type="ORF">TRFO_28655</name>
</gene>
<keyword evidence="1" id="KW-0677">Repeat</keyword>
<dbReference type="Proteomes" id="UP000179807">
    <property type="component" value="Unassembled WGS sequence"/>
</dbReference>
<organism evidence="4 5">
    <name type="scientific">Tritrichomonas foetus</name>
    <dbReference type="NCBI Taxonomy" id="1144522"/>
    <lineage>
        <taxon>Eukaryota</taxon>
        <taxon>Metamonada</taxon>
        <taxon>Parabasalia</taxon>
        <taxon>Tritrichomonadida</taxon>
        <taxon>Tritrichomonadidae</taxon>
        <taxon>Tritrichomonas</taxon>
    </lineage>
</organism>
<dbReference type="InterPro" id="IPR045198">
    <property type="entry name" value="CNBL1-10"/>
</dbReference>
<evidence type="ECO:0000256" key="2">
    <source>
        <dbReference type="ARBA" id="ARBA00022837"/>
    </source>
</evidence>